<keyword evidence="2" id="KW-0732">Signal</keyword>
<feature type="chain" id="PRO_5043915908" evidence="2">
    <location>
        <begin position="29"/>
        <end position="177"/>
    </location>
</feature>
<evidence type="ECO:0000313" key="3">
    <source>
        <dbReference type="EMBL" id="TGG86058.1"/>
    </source>
</evidence>
<reference evidence="3 4" key="1">
    <citation type="submission" date="2018-10" db="EMBL/GenBank/DDBJ databases">
        <title>Isolation of pseudouridimycin from Streptomyces albus DSM 40763.</title>
        <authorList>
            <person name="Rosenqvist P."/>
            <person name="Metsae-Ketelae M."/>
            <person name="Virta P."/>
        </authorList>
    </citation>
    <scope>NUCLEOTIDE SEQUENCE [LARGE SCALE GENOMIC DNA]</scope>
    <source>
        <strain evidence="3 4">DSM 40763</strain>
    </source>
</reference>
<dbReference type="Pfam" id="PF09394">
    <property type="entry name" value="Inhibitor_I42"/>
    <property type="match status" value="1"/>
</dbReference>
<organism evidence="3 4">
    <name type="scientific">Streptomyces albus</name>
    <dbReference type="NCBI Taxonomy" id="1888"/>
    <lineage>
        <taxon>Bacteria</taxon>
        <taxon>Bacillati</taxon>
        <taxon>Actinomycetota</taxon>
        <taxon>Actinomycetes</taxon>
        <taxon>Kitasatosporales</taxon>
        <taxon>Streptomycetaceae</taxon>
        <taxon>Streptomyces</taxon>
    </lineage>
</organism>
<feature type="compositionally biased region" description="Low complexity" evidence="1">
    <location>
        <begin position="31"/>
        <end position="64"/>
    </location>
</feature>
<evidence type="ECO:0000256" key="1">
    <source>
        <dbReference type="SAM" id="MobiDB-lite"/>
    </source>
</evidence>
<comment type="caution">
    <text evidence="3">The sequence shown here is derived from an EMBL/GenBank/DDBJ whole genome shotgun (WGS) entry which is preliminary data.</text>
</comment>
<feature type="region of interest" description="Disordered" evidence="1">
    <location>
        <begin position="31"/>
        <end position="72"/>
    </location>
</feature>
<feature type="signal peptide" evidence="2">
    <location>
        <begin position="1"/>
        <end position="28"/>
    </location>
</feature>
<name>A0A6C1C8U4_9ACTN</name>
<dbReference type="Proteomes" id="UP000298111">
    <property type="component" value="Unassembled WGS sequence"/>
</dbReference>
<dbReference type="SUPFAM" id="SSF141066">
    <property type="entry name" value="ICP-like"/>
    <property type="match status" value="1"/>
</dbReference>
<dbReference type="InterPro" id="IPR036331">
    <property type="entry name" value="Chagasin-like_sf"/>
</dbReference>
<gene>
    <name evidence="3" type="ORF">D8771_06480</name>
</gene>
<feature type="compositionally biased region" description="Basic and acidic residues" evidence="1">
    <location>
        <begin position="111"/>
        <end position="122"/>
    </location>
</feature>
<evidence type="ECO:0000256" key="2">
    <source>
        <dbReference type="SAM" id="SignalP"/>
    </source>
</evidence>
<dbReference type="EMBL" id="RCIY01000040">
    <property type="protein sequence ID" value="TGG86058.1"/>
    <property type="molecule type" value="Genomic_DNA"/>
</dbReference>
<dbReference type="InterPro" id="IPR018990">
    <property type="entry name" value="Prot_inh_I42_chagasin"/>
</dbReference>
<protein>
    <submittedName>
        <fullName evidence="3">Uncharacterized protein</fullName>
    </submittedName>
</protein>
<proteinExistence type="predicted"/>
<dbReference type="PROSITE" id="PS51257">
    <property type="entry name" value="PROKAR_LIPOPROTEIN"/>
    <property type="match status" value="1"/>
</dbReference>
<dbReference type="RefSeq" id="WP_051803322.1">
    <property type="nucleotide sequence ID" value="NZ_CP048875.1"/>
</dbReference>
<evidence type="ECO:0000313" key="4">
    <source>
        <dbReference type="Proteomes" id="UP000298111"/>
    </source>
</evidence>
<sequence>MTHTLRAPRRAAVSVVALLCLLTTACGGADDGEAAGSAPSPEAASSAPSPSASGSARPSQPAPAKVFGKDHTEIEVAPGETFALKLRISPSAGYDWEPARPAPDPAVVVRTGERSKADDPDRMGSPGYHFFDYRAEAEGSTRVRLRKDCFACGGEEEKAAKAGRKGPEVVFRITVKE</sequence>
<dbReference type="AlphaFoldDB" id="A0A6C1C8U4"/>
<feature type="region of interest" description="Disordered" evidence="1">
    <location>
        <begin position="93"/>
        <end position="128"/>
    </location>
</feature>
<dbReference type="Gene3D" id="2.60.40.2020">
    <property type="match status" value="1"/>
</dbReference>
<dbReference type="GeneID" id="75179997"/>
<accession>A0A6C1C8U4</accession>